<dbReference type="EMBL" id="FJ360694">
    <property type="protein sequence ID" value="ACI95022.1"/>
    <property type="molecule type" value="Genomic_DNA"/>
</dbReference>
<evidence type="ECO:0000256" key="10">
    <source>
        <dbReference type="ARBA" id="ARBA00022989"/>
    </source>
</evidence>
<keyword evidence="6" id="KW-0679">Respiratory chain</keyword>
<dbReference type="EC" id="7.1.1.2" evidence="3"/>
<comment type="subcellular location">
    <subcellularLocation>
        <location evidence="1">Mitochondrion membrane</location>
        <topology evidence="1">Multi-pass membrane protein</topology>
    </subcellularLocation>
</comment>
<keyword evidence="11" id="KW-0520">NAD</keyword>
<dbReference type="InterPro" id="IPR050269">
    <property type="entry name" value="ComplexI_Subunit6"/>
</dbReference>
<evidence type="ECO:0000256" key="6">
    <source>
        <dbReference type="ARBA" id="ARBA00022660"/>
    </source>
</evidence>
<evidence type="ECO:0000256" key="9">
    <source>
        <dbReference type="ARBA" id="ARBA00022982"/>
    </source>
</evidence>
<evidence type="ECO:0000313" key="17">
    <source>
        <dbReference type="EMBL" id="ACI95022.1"/>
    </source>
</evidence>
<accession>D8KZH2</accession>
<evidence type="ECO:0000256" key="3">
    <source>
        <dbReference type="ARBA" id="ARBA00012944"/>
    </source>
</evidence>
<sequence>MIKILMLNSMITPMMNHPISMGTMLMTQTILISVNLSMNKMNSWFSYILFLTIIGGMMVMFMYMASIASNEKFKQTPKIMIIIVIWLIMMIIMKDKPMEILEKTYSNKNLLTEMEFIKTTSKFFNLYKMDLTIIMMMILLLTMISVTNISNTFEGPFKKKPYV</sequence>
<keyword evidence="9" id="KW-0249">Electron transport</keyword>
<keyword evidence="12 17" id="KW-0496">Mitochondrion</keyword>
<keyword evidence="10 16" id="KW-1133">Transmembrane helix</keyword>
<geneLocation type="mitochondrion" evidence="17"/>
<keyword evidence="8" id="KW-1278">Translocase</keyword>
<name>D8KZH2_SIVDA</name>
<proteinExistence type="inferred from homology"/>
<dbReference type="PANTHER" id="PTHR11435">
    <property type="entry name" value="NADH UBIQUINONE OXIDOREDUCTASE SUBUNIT ND6"/>
    <property type="match status" value="1"/>
</dbReference>
<protein>
    <recommendedName>
        <fullName evidence="4">NADH-ubiquinone oxidoreductase chain 6</fullName>
        <ecNumber evidence="3">7.1.1.2</ecNumber>
    </recommendedName>
    <alternativeName>
        <fullName evidence="14">NADH dehydrogenase subunit 6</fullName>
    </alternativeName>
</protein>
<evidence type="ECO:0000256" key="5">
    <source>
        <dbReference type="ARBA" id="ARBA00022448"/>
    </source>
</evidence>
<reference evidence="17" key="1">
    <citation type="journal article" date="2010" name="J. Insect Sci.">
        <title>The complete mitochondrial genome sequence of the planthopper, Sivaloka damnosus.</title>
        <authorList>
            <person name="Song N."/>
            <person name="Liang A.P."/>
            <person name="Ma C."/>
        </authorList>
    </citation>
    <scope>NUCLEOTIDE SEQUENCE</scope>
</reference>
<keyword evidence="13 16" id="KW-0472">Membrane</keyword>
<evidence type="ECO:0000256" key="1">
    <source>
        <dbReference type="ARBA" id="ARBA00004225"/>
    </source>
</evidence>
<keyword evidence="5" id="KW-0813">Transport</keyword>
<comment type="catalytic activity">
    <reaction evidence="15">
        <text>a ubiquinone + NADH + 5 H(+)(in) = a ubiquinol + NAD(+) + 4 H(+)(out)</text>
        <dbReference type="Rhea" id="RHEA:29091"/>
        <dbReference type="Rhea" id="RHEA-COMP:9565"/>
        <dbReference type="Rhea" id="RHEA-COMP:9566"/>
        <dbReference type="ChEBI" id="CHEBI:15378"/>
        <dbReference type="ChEBI" id="CHEBI:16389"/>
        <dbReference type="ChEBI" id="CHEBI:17976"/>
        <dbReference type="ChEBI" id="CHEBI:57540"/>
        <dbReference type="ChEBI" id="CHEBI:57945"/>
        <dbReference type="EC" id="7.1.1.2"/>
    </reaction>
</comment>
<evidence type="ECO:0000256" key="12">
    <source>
        <dbReference type="ARBA" id="ARBA00023128"/>
    </source>
</evidence>
<gene>
    <name evidence="17" type="primary">nad6</name>
</gene>
<organism evidence="17">
    <name type="scientific">Sivaloka damnosus</name>
    <name type="common">Plant hopper</name>
    <dbReference type="NCBI Taxonomy" id="568780"/>
    <lineage>
        <taxon>Eukaryota</taxon>
        <taxon>Metazoa</taxon>
        <taxon>Ecdysozoa</taxon>
        <taxon>Arthropoda</taxon>
        <taxon>Hexapoda</taxon>
        <taxon>Insecta</taxon>
        <taxon>Pterygota</taxon>
        <taxon>Neoptera</taxon>
        <taxon>Paraneoptera</taxon>
        <taxon>Hemiptera</taxon>
        <taxon>Auchenorrhyncha</taxon>
        <taxon>Fulgoroidea</taxon>
        <taxon>Issidae</taxon>
        <taxon>Issinae</taxon>
        <taxon>Sivaloka</taxon>
    </lineage>
</organism>
<comment type="similarity">
    <text evidence="2">Belongs to the complex I subunit 6 family.</text>
</comment>
<evidence type="ECO:0000256" key="11">
    <source>
        <dbReference type="ARBA" id="ARBA00023027"/>
    </source>
</evidence>
<dbReference type="GO" id="GO:0008137">
    <property type="term" value="F:NADH dehydrogenase (ubiquinone) activity"/>
    <property type="evidence" value="ECO:0007669"/>
    <property type="project" value="UniProtKB-EC"/>
</dbReference>
<keyword evidence="7 16" id="KW-0812">Transmembrane</keyword>
<feature type="transmembrane region" description="Helical" evidence="16">
    <location>
        <begin position="131"/>
        <end position="150"/>
    </location>
</feature>
<evidence type="ECO:0000256" key="16">
    <source>
        <dbReference type="SAM" id="Phobius"/>
    </source>
</evidence>
<evidence type="ECO:0000256" key="13">
    <source>
        <dbReference type="ARBA" id="ARBA00023136"/>
    </source>
</evidence>
<evidence type="ECO:0000256" key="15">
    <source>
        <dbReference type="ARBA" id="ARBA00049551"/>
    </source>
</evidence>
<evidence type="ECO:0000256" key="7">
    <source>
        <dbReference type="ARBA" id="ARBA00022692"/>
    </source>
</evidence>
<dbReference type="GO" id="GO:0031966">
    <property type="term" value="C:mitochondrial membrane"/>
    <property type="evidence" value="ECO:0007669"/>
    <property type="project" value="UniProtKB-SubCell"/>
</dbReference>
<feature type="transmembrane region" description="Helical" evidence="16">
    <location>
        <begin position="76"/>
        <end position="93"/>
    </location>
</feature>
<dbReference type="PANTHER" id="PTHR11435:SF1">
    <property type="entry name" value="NADH-UBIQUINONE OXIDOREDUCTASE CHAIN 6"/>
    <property type="match status" value="1"/>
</dbReference>
<evidence type="ECO:0000256" key="14">
    <source>
        <dbReference type="ARBA" id="ARBA00031019"/>
    </source>
</evidence>
<evidence type="ECO:0000256" key="8">
    <source>
        <dbReference type="ARBA" id="ARBA00022967"/>
    </source>
</evidence>
<evidence type="ECO:0000256" key="4">
    <source>
        <dbReference type="ARBA" id="ARBA00021095"/>
    </source>
</evidence>
<feature type="transmembrane region" description="Helical" evidence="16">
    <location>
        <begin position="21"/>
        <end position="38"/>
    </location>
</feature>
<dbReference type="AlphaFoldDB" id="D8KZH2"/>
<evidence type="ECO:0000256" key="2">
    <source>
        <dbReference type="ARBA" id="ARBA00005698"/>
    </source>
</evidence>
<feature type="transmembrane region" description="Helical" evidence="16">
    <location>
        <begin position="44"/>
        <end position="64"/>
    </location>
</feature>